<proteinExistence type="predicted"/>
<dbReference type="EMBL" id="BPLR01010615">
    <property type="protein sequence ID" value="GIY40459.1"/>
    <property type="molecule type" value="Genomic_DNA"/>
</dbReference>
<name>A0AAV4T2T5_CAEEX</name>
<keyword evidence="2" id="KW-1185">Reference proteome</keyword>
<accession>A0AAV4T2T5</accession>
<organism evidence="1 2">
    <name type="scientific">Caerostris extrusa</name>
    <name type="common">Bark spider</name>
    <name type="synonym">Caerostris bankana</name>
    <dbReference type="NCBI Taxonomy" id="172846"/>
    <lineage>
        <taxon>Eukaryota</taxon>
        <taxon>Metazoa</taxon>
        <taxon>Ecdysozoa</taxon>
        <taxon>Arthropoda</taxon>
        <taxon>Chelicerata</taxon>
        <taxon>Arachnida</taxon>
        <taxon>Araneae</taxon>
        <taxon>Araneomorphae</taxon>
        <taxon>Entelegynae</taxon>
        <taxon>Araneoidea</taxon>
        <taxon>Araneidae</taxon>
        <taxon>Caerostris</taxon>
    </lineage>
</organism>
<comment type="caution">
    <text evidence="1">The sequence shown here is derived from an EMBL/GenBank/DDBJ whole genome shotgun (WGS) entry which is preliminary data.</text>
</comment>
<gene>
    <name evidence="1" type="ORF">CEXT_68361</name>
</gene>
<dbReference type="AlphaFoldDB" id="A0AAV4T2T5"/>
<dbReference type="Proteomes" id="UP001054945">
    <property type="component" value="Unassembled WGS sequence"/>
</dbReference>
<evidence type="ECO:0000313" key="1">
    <source>
        <dbReference type="EMBL" id="GIY40459.1"/>
    </source>
</evidence>
<sequence>MHMMMMKKMMEKRHHDSDERRKHRYRFLKRFPITHACRSLCGRRSMKSKRRIFVPSGAPVQAMCITIQWQPTPLQISLESDNSKYGGGSQIEYHLVSLEWQLRTRLWNYLKLASFVLQLQ</sequence>
<protein>
    <submittedName>
        <fullName evidence="1">Uncharacterized protein</fullName>
    </submittedName>
</protein>
<evidence type="ECO:0000313" key="2">
    <source>
        <dbReference type="Proteomes" id="UP001054945"/>
    </source>
</evidence>
<reference evidence="1 2" key="1">
    <citation type="submission" date="2021-06" db="EMBL/GenBank/DDBJ databases">
        <title>Caerostris extrusa draft genome.</title>
        <authorList>
            <person name="Kono N."/>
            <person name="Arakawa K."/>
        </authorList>
    </citation>
    <scope>NUCLEOTIDE SEQUENCE [LARGE SCALE GENOMIC DNA]</scope>
</reference>